<protein>
    <submittedName>
        <fullName evidence="1">Uncharacterized protein</fullName>
    </submittedName>
</protein>
<accession>A0A0F9TFA8</accession>
<dbReference type="AlphaFoldDB" id="A0A0F9TFA8"/>
<name>A0A0F9TFA8_9ZZZZ</name>
<sequence length="99" mass="10717">MAAQNPNPGPWDNSMSDGGTAIPDKLILSGSAHDVFVRHDHDYHFGGSLWDKIKADARMAWGLLKKPGSWKLISLPAFLAVSTVGIKYFNWKGPGVPSA</sequence>
<organism evidence="1">
    <name type="scientific">marine sediment metagenome</name>
    <dbReference type="NCBI Taxonomy" id="412755"/>
    <lineage>
        <taxon>unclassified sequences</taxon>
        <taxon>metagenomes</taxon>
        <taxon>ecological metagenomes</taxon>
    </lineage>
</organism>
<proteinExistence type="predicted"/>
<gene>
    <name evidence="1" type="ORF">LCGC14_0355090</name>
</gene>
<comment type="caution">
    <text evidence="1">The sequence shown here is derived from an EMBL/GenBank/DDBJ whole genome shotgun (WGS) entry which is preliminary data.</text>
</comment>
<dbReference type="EMBL" id="LAZR01000271">
    <property type="protein sequence ID" value="KKN77944.1"/>
    <property type="molecule type" value="Genomic_DNA"/>
</dbReference>
<reference evidence="1" key="1">
    <citation type="journal article" date="2015" name="Nature">
        <title>Complex archaea that bridge the gap between prokaryotes and eukaryotes.</title>
        <authorList>
            <person name="Spang A."/>
            <person name="Saw J.H."/>
            <person name="Jorgensen S.L."/>
            <person name="Zaremba-Niedzwiedzka K."/>
            <person name="Martijn J."/>
            <person name="Lind A.E."/>
            <person name="van Eijk R."/>
            <person name="Schleper C."/>
            <person name="Guy L."/>
            <person name="Ettema T.J."/>
        </authorList>
    </citation>
    <scope>NUCLEOTIDE SEQUENCE</scope>
</reference>
<evidence type="ECO:0000313" key="1">
    <source>
        <dbReference type="EMBL" id="KKN77944.1"/>
    </source>
</evidence>